<proteinExistence type="predicted"/>
<dbReference type="AlphaFoldDB" id="A0AAU7DQV1"/>
<keyword evidence="1" id="KW-0472">Membrane</keyword>
<keyword evidence="1" id="KW-1133">Transmembrane helix</keyword>
<evidence type="ECO:0000256" key="1">
    <source>
        <dbReference type="SAM" id="Phobius"/>
    </source>
</evidence>
<reference evidence="2" key="1">
    <citation type="submission" date="2023-03" db="EMBL/GenBank/DDBJ databases">
        <title>Edaphobacter sp.</title>
        <authorList>
            <person name="Huber K.J."/>
            <person name="Papendorf J."/>
            <person name="Pilke C."/>
            <person name="Bunk B."/>
            <person name="Sproeer C."/>
            <person name="Pester M."/>
        </authorList>
    </citation>
    <scope>NUCLEOTIDE SEQUENCE</scope>
    <source>
        <strain evidence="2">DSM 110680</strain>
    </source>
</reference>
<feature type="transmembrane region" description="Helical" evidence="1">
    <location>
        <begin position="40"/>
        <end position="61"/>
    </location>
</feature>
<dbReference type="RefSeq" id="WP_348264662.1">
    <property type="nucleotide sequence ID" value="NZ_CP121196.1"/>
</dbReference>
<evidence type="ECO:0008006" key="3">
    <source>
        <dbReference type="Google" id="ProtNLM"/>
    </source>
</evidence>
<feature type="transmembrane region" description="Helical" evidence="1">
    <location>
        <begin position="137"/>
        <end position="155"/>
    </location>
</feature>
<name>A0AAU7DQV1_9BACT</name>
<keyword evidence="1" id="KW-0812">Transmembrane</keyword>
<feature type="transmembrane region" description="Helical" evidence="1">
    <location>
        <begin position="98"/>
        <end position="117"/>
    </location>
</feature>
<accession>A0AAU7DQV1</accession>
<sequence length="268" mass="28878">MRIPSTGRAIFAVTMSGLGIIGLLHPDFVPLWNPAPKVPAGSLLVSLSSLISLSAGIGLLIRHTAAAATRVLLATFLLWLLLFLLPNFLRVPAFEACWSVFPLAVMLAAAWVLYVWFATDWDRNHLSSVTGNNGLRVAHTLYGLSLIFFGAAHFIDVKDTLSLIPSWLPGHLFWAYFTGCAFIAAGVAALTGLCARLAVTLSVLQLTLFLVLVWLPIVATGSKNPFQWSETILNVALIAGGWVVAESYRCTNLPAQSEKPPASLVEAQ</sequence>
<protein>
    <recommendedName>
        <fullName evidence="3">DoxX family protein</fullName>
    </recommendedName>
</protein>
<feature type="transmembrane region" description="Helical" evidence="1">
    <location>
        <begin position="231"/>
        <end position="248"/>
    </location>
</feature>
<evidence type="ECO:0000313" key="2">
    <source>
        <dbReference type="EMBL" id="XBH19445.1"/>
    </source>
</evidence>
<feature type="transmembrane region" description="Helical" evidence="1">
    <location>
        <begin position="197"/>
        <end position="219"/>
    </location>
</feature>
<feature type="transmembrane region" description="Helical" evidence="1">
    <location>
        <begin position="9"/>
        <end position="28"/>
    </location>
</feature>
<feature type="transmembrane region" description="Helical" evidence="1">
    <location>
        <begin position="68"/>
        <end position="86"/>
    </location>
</feature>
<feature type="transmembrane region" description="Helical" evidence="1">
    <location>
        <begin position="167"/>
        <end position="190"/>
    </location>
</feature>
<gene>
    <name evidence="2" type="ORF">P8935_09015</name>
</gene>
<dbReference type="EMBL" id="CP121196">
    <property type="protein sequence ID" value="XBH19445.1"/>
    <property type="molecule type" value="Genomic_DNA"/>
</dbReference>
<organism evidence="2">
    <name type="scientific">Telmatobacter sp. DSM 110680</name>
    <dbReference type="NCBI Taxonomy" id="3036704"/>
    <lineage>
        <taxon>Bacteria</taxon>
        <taxon>Pseudomonadati</taxon>
        <taxon>Acidobacteriota</taxon>
        <taxon>Terriglobia</taxon>
        <taxon>Terriglobales</taxon>
        <taxon>Acidobacteriaceae</taxon>
        <taxon>Telmatobacter</taxon>
    </lineage>
</organism>